<accession>A0A1Y2AUL0</accession>
<evidence type="ECO:0000256" key="1">
    <source>
        <dbReference type="SAM" id="Phobius"/>
    </source>
</evidence>
<organism evidence="2 3">
    <name type="scientific">Neocallimastix californiae</name>
    <dbReference type="NCBI Taxonomy" id="1754190"/>
    <lineage>
        <taxon>Eukaryota</taxon>
        <taxon>Fungi</taxon>
        <taxon>Fungi incertae sedis</taxon>
        <taxon>Chytridiomycota</taxon>
        <taxon>Chytridiomycota incertae sedis</taxon>
        <taxon>Neocallimastigomycetes</taxon>
        <taxon>Neocallimastigales</taxon>
        <taxon>Neocallimastigaceae</taxon>
        <taxon>Neocallimastix</taxon>
    </lineage>
</organism>
<evidence type="ECO:0000313" key="3">
    <source>
        <dbReference type="Proteomes" id="UP000193920"/>
    </source>
</evidence>
<feature type="transmembrane region" description="Helical" evidence="1">
    <location>
        <begin position="279"/>
        <end position="303"/>
    </location>
</feature>
<feature type="transmembrane region" description="Helical" evidence="1">
    <location>
        <begin position="65"/>
        <end position="82"/>
    </location>
</feature>
<proteinExistence type="predicted"/>
<gene>
    <name evidence="2" type="ORF">LY90DRAFT_674742</name>
</gene>
<dbReference type="EMBL" id="MCOG01000207">
    <property type="protein sequence ID" value="ORY25897.1"/>
    <property type="molecule type" value="Genomic_DNA"/>
</dbReference>
<evidence type="ECO:0000313" key="2">
    <source>
        <dbReference type="EMBL" id="ORY25897.1"/>
    </source>
</evidence>
<keyword evidence="1" id="KW-1133">Transmembrane helix</keyword>
<keyword evidence="1" id="KW-0472">Membrane</keyword>
<feature type="transmembrane region" description="Helical" evidence="1">
    <location>
        <begin position="184"/>
        <end position="207"/>
    </location>
</feature>
<reference evidence="2 3" key="1">
    <citation type="submission" date="2016-08" db="EMBL/GenBank/DDBJ databases">
        <title>A Parts List for Fungal Cellulosomes Revealed by Comparative Genomics.</title>
        <authorList>
            <consortium name="DOE Joint Genome Institute"/>
            <person name="Haitjema C.H."/>
            <person name="Gilmore S.P."/>
            <person name="Henske J.K."/>
            <person name="Solomon K.V."/>
            <person name="De Groot R."/>
            <person name="Kuo A."/>
            <person name="Mondo S.J."/>
            <person name="Salamov A.A."/>
            <person name="Labutti K."/>
            <person name="Zhao Z."/>
            <person name="Chiniquy J."/>
            <person name="Barry K."/>
            <person name="Brewer H.M."/>
            <person name="Purvine S.O."/>
            <person name="Wright A.T."/>
            <person name="Boxma B."/>
            <person name="Van Alen T."/>
            <person name="Hackstein J.H."/>
            <person name="Baker S.E."/>
            <person name="Grigoriev I.V."/>
            <person name="O'Malley M.A."/>
        </authorList>
    </citation>
    <scope>NUCLEOTIDE SEQUENCE [LARGE SCALE GENOMIC DNA]</scope>
    <source>
        <strain evidence="2 3">G1</strain>
    </source>
</reference>
<protein>
    <submittedName>
        <fullName evidence="2">Uncharacterized protein</fullName>
    </submittedName>
</protein>
<sequence>MINLESERQYFIENGEKATYFQWLRSKGTNFTCYEIYTNNLSKEEYINNQIDIIRTIIYALNKPIQFTFFYWTLLIFILHKFNFKKTVLKIILVHFILRSLGDVINKFGDLMPHYFSNIPVTDVNGNIISYQCKNDSPSPEMHPLRWFLTRQIGCMFWCIGEMVADWYPLIRTKAVAKEQKSIWIVYVSCGLFNISKLSLIILHWTLSPTELYDKNGVYQKKKVDLFYFNYWIIHLIIIYSSFIYDFSVYYVVKKSLSYVKTSEISFLKKFKSFSQFRILVTAGVCAVFLPIISVTIIIKFYFYKKYQYHNLEFSFDEIRQSINNVQYFMIFIDQILLIHSNEEETQYSVNISINGISTTDDKKKSISNSSFINYNTLKSNHSNYTLDHSNSKGKNDNSYSTLKSNYSNYTLDHSNSKGKNDNSYNTLKSNYSNYTLDHNLSKGKNNEINHRKLRSNGNSSITLTENSNENQTFLRTNRSNSYSSSYYYDNLNYLNKKYNNFVIDNYNNRKSDIVNYDNTHNGVD</sequence>
<feature type="transmembrane region" description="Helical" evidence="1">
    <location>
        <begin position="227"/>
        <end position="253"/>
    </location>
</feature>
<dbReference type="Proteomes" id="UP000193920">
    <property type="component" value="Unassembled WGS sequence"/>
</dbReference>
<dbReference type="AlphaFoldDB" id="A0A1Y2AUL0"/>
<dbReference type="STRING" id="1754190.A0A1Y2AUL0"/>
<name>A0A1Y2AUL0_9FUNG</name>
<keyword evidence="3" id="KW-1185">Reference proteome</keyword>
<keyword evidence="1" id="KW-0812">Transmembrane</keyword>
<comment type="caution">
    <text evidence="2">The sequence shown here is derived from an EMBL/GenBank/DDBJ whole genome shotgun (WGS) entry which is preliminary data.</text>
</comment>